<dbReference type="InterPro" id="IPR039310">
    <property type="entry name" value="UBALD1/2"/>
</dbReference>
<evidence type="ECO:0000256" key="1">
    <source>
        <dbReference type="SAM" id="MobiDB-lite"/>
    </source>
</evidence>
<dbReference type="Proteomes" id="UP000593567">
    <property type="component" value="Unassembled WGS sequence"/>
</dbReference>
<protein>
    <submittedName>
        <fullName evidence="2">Uncharacterized protein</fullName>
    </submittedName>
</protein>
<proteinExistence type="predicted"/>
<dbReference type="OrthoDB" id="6093553at2759"/>
<dbReference type="AlphaFoldDB" id="A0A7J7JGB9"/>
<feature type="region of interest" description="Disordered" evidence="1">
    <location>
        <begin position="72"/>
        <end position="104"/>
    </location>
</feature>
<keyword evidence="3" id="KW-1185">Reference proteome</keyword>
<organism evidence="2 3">
    <name type="scientific">Bugula neritina</name>
    <name type="common">Brown bryozoan</name>
    <name type="synonym">Sertularia neritina</name>
    <dbReference type="NCBI Taxonomy" id="10212"/>
    <lineage>
        <taxon>Eukaryota</taxon>
        <taxon>Metazoa</taxon>
        <taxon>Spiralia</taxon>
        <taxon>Lophotrochozoa</taxon>
        <taxon>Bryozoa</taxon>
        <taxon>Gymnolaemata</taxon>
        <taxon>Cheilostomatida</taxon>
        <taxon>Flustrina</taxon>
        <taxon>Buguloidea</taxon>
        <taxon>Bugulidae</taxon>
        <taxon>Bugula</taxon>
    </lineage>
</organism>
<evidence type="ECO:0000313" key="3">
    <source>
        <dbReference type="Proteomes" id="UP000593567"/>
    </source>
</evidence>
<gene>
    <name evidence="2" type="ORF">EB796_016621</name>
</gene>
<dbReference type="PANTHER" id="PTHR31993:SF4">
    <property type="entry name" value="UBA-LIKE DOMAIN-CONTAINING PROTEIN"/>
    <property type="match status" value="1"/>
</dbReference>
<reference evidence="2" key="1">
    <citation type="submission" date="2020-06" db="EMBL/GenBank/DDBJ databases">
        <title>Draft genome of Bugula neritina, a colonial animal packing powerful symbionts and potential medicines.</title>
        <authorList>
            <person name="Rayko M."/>
        </authorList>
    </citation>
    <scope>NUCLEOTIDE SEQUENCE [LARGE SCALE GENOMIC DNA]</scope>
    <source>
        <strain evidence="2">Kwan_BN1</strain>
    </source>
</reference>
<accession>A0A7J7JGB9</accession>
<comment type="caution">
    <text evidence="2">The sequence shown here is derived from an EMBL/GenBank/DDBJ whole genome shotgun (WGS) entry which is preliminary data.</text>
</comment>
<sequence length="104" mass="11661">MRLPLVYFSKNLLQFLYQIDVEIVGFSQSFNVTQLNKFQCYLLQVCVPTNTPATPPQFPDALAAFSKMSATDHNKFSSSPANFFTTAPQQVSQTQSPKHIEVGK</sequence>
<evidence type="ECO:0000313" key="2">
    <source>
        <dbReference type="EMBL" id="KAF6025077.1"/>
    </source>
</evidence>
<feature type="compositionally biased region" description="Polar residues" evidence="1">
    <location>
        <begin position="76"/>
        <end position="97"/>
    </location>
</feature>
<name>A0A7J7JGB9_BUGNE</name>
<dbReference type="PANTHER" id="PTHR31993">
    <property type="entry name" value="UBA-LIKE DOMAIN-CONTAINING PROTEIN 2"/>
    <property type="match status" value="1"/>
</dbReference>
<dbReference type="EMBL" id="VXIV02002499">
    <property type="protein sequence ID" value="KAF6025077.1"/>
    <property type="molecule type" value="Genomic_DNA"/>
</dbReference>